<dbReference type="PANTHER" id="PTHR43685">
    <property type="entry name" value="GLYCOSYLTRANSFERASE"/>
    <property type="match status" value="1"/>
</dbReference>
<feature type="domain" description="Glycosyltransferase 2-like" evidence="2">
    <location>
        <begin position="55"/>
        <end position="167"/>
    </location>
</feature>
<dbReference type="EMBL" id="UGVL01000001">
    <property type="protein sequence ID" value="SUE33995.1"/>
    <property type="molecule type" value="Genomic_DNA"/>
</dbReference>
<keyword evidence="1" id="KW-0472">Membrane</keyword>
<keyword evidence="3" id="KW-0328">Glycosyltransferase</keyword>
<dbReference type="GO" id="GO:0016757">
    <property type="term" value="F:glycosyltransferase activity"/>
    <property type="evidence" value="ECO:0007669"/>
    <property type="project" value="UniProtKB-KW"/>
</dbReference>
<keyword evidence="1" id="KW-0812">Transmembrane</keyword>
<reference evidence="3 4" key="1">
    <citation type="submission" date="2018-06" db="EMBL/GenBank/DDBJ databases">
        <authorList>
            <consortium name="Pathogen Informatics"/>
            <person name="Doyle S."/>
        </authorList>
    </citation>
    <scope>NUCLEOTIDE SEQUENCE [LARGE SCALE GENOMIC DNA]</scope>
    <source>
        <strain evidence="3 4">NCTC11190</strain>
    </source>
</reference>
<dbReference type="InterPro" id="IPR050834">
    <property type="entry name" value="Glycosyltransf_2"/>
</dbReference>
<evidence type="ECO:0000259" key="2">
    <source>
        <dbReference type="Pfam" id="PF00535"/>
    </source>
</evidence>
<dbReference type="Proteomes" id="UP000255233">
    <property type="component" value="Unassembled WGS sequence"/>
</dbReference>
<sequence>MKEFIATYPPYQILLTVLLVVCAVAQLVYWMRYSRVATHRHSLREPEGASTPPVSVVVVVADDPEYVTEHLPRLLTQNHPNYEVVVVDDGSENDLTDELLAMQALYPHLRFTTIKADPVFRHSRKLALTVGIKAARYDNIVFTDADAVPASEKWLSIMSRGFNGGRLVIGYTGIERKPGLANKIMRCQRLTSSIRYLNAAIRGHVYRGIYNNIGYTKRLFFGNKGYTHLRMTLGEDDLFVQKVAPVCSRRTSVMLSPAATVRQFQWGGTGWWRAERRYRSASFDLYPWKVRLSVAAELLTRALLTLGTAAMLVLLPPVLWIVALCLFLLRETTLLLTVRMIARRVGEKGLMCTYLAHDLCAPVSELFLWISRKIRPSQRLWI</sequence>
<evidence type="ECO:0000313" key="4">
    <source>
        <dbReference type="Proteomes" id="UP000255233"/>
    </source>
</evidence>
<gene>
    <name evidence="3" type="primary">pgaC</name>
    <name evidence="3" type="ORF">NCTC11190_01212</name>
</gene>
<accession>A0A379MR35</accession>
<name>A0A379MR35_9BACT</name>
<protein>
    <submittedName>
        <fullName evidence="3">Poly-beta-1,6-N-acetyl-D-glucosamine synthase</fullName>
        <ecNumber evidence="3">2.4.1.-</ecNumber>
    </submittedName>
</protein>
<dbReference type="Pfam" id="PF00535">
    <property type="entry name" value="Glycos_transf_2"/>
    <property type="match status" value="1"/>
</dbReference>
<dbReference type="PANTHER" id="PTHR43685:SF2">
    <property type="entry name" value="GLYCOSYLTRANSFERASE 2-LIKE DOMAIN-CONTAINING PROTEIN"/>
    <property type="match status" value="1"/>
</dbReference>
<evidence type="ECO:0000256" key="1">
    <source>
        <dbReference type="SAM" id="Phobius"/>
    </source>
</evidence>
<dbReference type="InterPro" id="IPR001173">
    <property type="entry name" value="Glyco_trans_2-like"/>
</dbReference>
<organism evidence="3 4">
    <name type="scientific">Rikenella microfusus</name>
    <dbReference type="NCBI Taxonomy" id="28139"/>
    <lineage>
        <taxon>Bacteria</taxon>
        <taxon>Pseudomonadati</taxon>
        <taxon>Bacteroidota</taxon>
        <taxon>Bacteroidia</taxon>
        <taxon>Bacteroidales</taxon>
        <taxon>Rikenellaceae</taxon>
        <taxon>Rikenella</taxon>
    </lineage>
</organism>
<dbReference type="STRING" id="880526.GCA_000427365_00233"/>
<dbReference type="Gene3D" id="3.90.550.10">
    <property type="entry name" value="Spore Coat Polysaccharide Biosynthesis Protein SpsA, Chain A"/>
    <property type="match status" value="1"/>
</dbReference>
<feature type="transmembrane region" description="Helical" evidence="1">
    <location>
        <begin position="12"/>
        <end position="31"/>
    </location>
</feature>
<proteinExistence type="predicted"/>
<dbReference type="AlphaFoldDB" id="A0A379MR35"/>
<dbReference type="SUPFAM" id="SSF53448">
    <property type="entry name" value="Nucleotide-diphospho-sugar transferases"/>
    <property type="match status" value="1"/>
</dbReference>
<evidence type="ECO:0000313" key="3">
    <source>
        <dbReference type="EMBL" id="SUE33995.1"/>
    </source>
</evidence>
<dbReference type="EC" id="2.4.1.-" evidence="3"/>
<dbReference type="InterPro" id="IPR029044">
    <property type="entry name" value="Nucleotide-diphossugar_trans"/>
</dbReference>
<keyword evidence="4" id="KW-1185">Reference proteome</keyword>
<keyword evidence="3" id="KW-0808">Transferase</keyword>
<keyword evidence="1" id="KW-1133">Transmembrane helix</keyword>